<keyword evidence="3" id="KW-1185">Reference proteome</keyword>
<organism evidence="2 3">
    <name type="scientific">Nitrospirillum amazonense</name>
    <dbReference type="NCBI Taxonomy" id="28077"/>
    <lineage>
        <taxon>Bacteria</taxon>
        <taxon>Pseudomonadati</taxon>
        <taxon>Pseudomonadota</taxon>
        <taxon>Alphaproteobacteria</taxon>
        <taxon>Rhodospirillales</taxon>
        <taxon>Azospirillaceae</taxon>
        <taxon>Nitrospirillum</taxon>
    </lineage>
</organism>
<dbReference type="Pfam" id="PF12840">
    <property type="entry name" value="HTH_20"/>
    <property type="match status" value="1"/>
</dbReference>
<sequence>MRPLFHPALDDVRPEAILHALSDPVRAAIFTQIAGMGCVQACSAFAAVGDRVIPKSSLSHHIKVLREAGLIRCERHGVEMRNHSRCSEVDQRFPGLIAAILNAYAKAGA</sequence>
<dbReference type="InterPro" id="IPR001845">
    <property type="entry name" value="HTH_ArsR_DNA-bd_dom"/>
</dbReference>
<dbReference type="AlphaFoldDB" id="A0A560GP67"/>
<dbReference type="Proteomes" id="UP000315751">
    <property type="component" value="Unassembled WGS sequence"/>
</dbReference>
<dbReference type="SMART" id="SM00418">
    <property type="entry name" value="HTH_ARSR"/>
    <property type="match status" value="1"/>
</dbReference>
<feature type="domain" description="HTH arsR-type" evidence="1">
    <location>
        <begin position="16"/>
        <end position="98"/>
    </location>
</feature>
<dbReference type="RefSeq" id="WP_145735914.1">
    <property type="nucleotide sequence ID" value="NZ_VITR01000019.1"/>
</dbReference>
<dbReference type="InterPro" id="IPR011991">
    <property type="entry name" value="ArsR-like_HTH"/>
</dbReference>
<dbReference type="GO" id="GO:0003700">
    <property type="term" value="F:DNA-binding transcription factor activity"/>
    <property type="evidence" value="ECO:0007669"/>
    <property type="project" value="InterPro"/>
</dbReference>
<gene>
    <name evidence="2" type="ORF">FBZ90_11981</name>
</gene>
<name>A0A560GP67_9PROT</name>
<comment type="caution">
    <text evidence="2">The sequence shown here is derived from an EMBL/GenBank/DDBJ whole genome shotgun (WGS) entry which is preliminary data.</text>
</comment>
<accession>A0A560GP67</accession>
<dbReference type="InterPro" id="IPR036388">
    <property type="entry name" value="WH-like_DNA-bd_sf"/>
</dbReference>
<dbReference type="SUPFAM" id="SSF46785">
    <property type="entry name" value="Winged helix' DNA-binding domain"/>
    <property type="match status" value="1"/>
</dbReference>
<dbReference type="OrthoDB" id="7192471at2"/>
<dbReference type="InterPro" id="IPR036390">
    <property type="entry name" value="WH_DNA-bd_sf"/>
</dbReference>
<evidence type="ECO:0000259" key="1">
    <source>
        <dbReference type="SMART" id="SM00418"/>
    </source>
</evidence>
<reference evidence="2 3" key="1">
    <citation type="submission" date="2019-06" db="EMBL/GenBank/DDBJ databases">
        <title>Genomic Encyclopedia of Type Strains, Phase IV (KMG-V): Genome sequencing to study the core and pangenomes of soil and plant-associated prokaryotes.</title>
        <authorList>
            <person name="Whitman W."/>
        </authorList>
    </citation>
    <scope>NUCLEOTIDE SEQUENCE [LARGE SCALE GENOMIC DNA]</scope>
    <source>
        <strain evidence="2 3">BR 11622</strain>
    </source>
</reference>
<evidence type="ECO:0000313" key="2">
    <source>
        <dbReference type="EMBL" id="TWB35796.1"/>
    </source>
</evidence>
<evidence type="ECO:0000313" key="3">
    <source>
        <dbReference type="Proteomes" id="UP000315751"/>
    </source>
</evidence>
<dbReference type="CDD" id="cd00090">
    <property type="entry name" value="HTH_ARSR"/>
    <property type="match status" value="1"/>
</dbReference>
<dbReference type="PRINTS" id="PR00778">
    <property type="entry name" value="HTHARSR"/>
</dbReference>
<dbReference type="EMBL" id="VITR01000019">
    <property type="protein sequence ID" value="TWB35796.1"/>
    <property type="molecule type" value="Genomic_DNA"/>
</dbReference>
<dbReference type="Gene3D" id="1.10.10.10">
    <property type="entry name" value="Winged helix-like DNA-binding domain superfamily/Winged helix DNA-binding domain"/>
    <property type="match status" value="1"/>
</dbReference>
<protein>
    <submittedName>
        <fullName evidence="2">ArsR family transcriptional regulator</fullName>
    </submittedName>
</protein>
<proteinExistence type="predicted"/>